<evidence type="ECO:0000256" key="10">
    <source>
        <dbReference type="ARBA" id="ARBA00023004"/>
    </source>
</evidence>
<dbReference type="GO" id="GO:0004174">
    <property type="term" value="F:electron-transferring-flavoprotein dehydrogenase activity"/>
    <property type="evidence" value="ECO:0007669"/>
    <property type="project" value="UniProtKB-UniRule"/>
</dbReference>
<evidence type="ECO:0000256" key="1">
    <source>
        <dbReference type="ARBA" id="ARBA00001974"/>
    </source>
</evidence>
<dbReference type="Pfam" id="PF13450">
    <property type="entry name" value="NAD_binding_8"/>
    <property type="match status" value="1"/>
</dbReference>
<dbReference type="FunFam" id="3.30.70.20:FF:000012">
    <property type="entry name" value="Electron transfer flavoprotein-ubiquinone oxidoreductase, mitochondrial"/>
    <property type="match status" value="1"/>
</dbReference>
<keyword evidence="8 14" id="KW-0249">Electron transport</keyword>
<comment type="function">
    <text evidence="2 14">Accepts electrons from ETF and reduces ubiquinone.</text>
</comment>
<dbReference type="GO" id="GO:0005743">
    <property type="term" value="C:mitochondrial inner membrane"/>
    <property type="evidence" value="ECO:0007669"/>
    <property type="project" value="TreeGrafter"/>
</dbReference>
<keyword evidence="4" id="KW-0004">4Fe-4S</keyword>
<evidence type="ECO:0000256" key="9">
    <source>
        <dbReference type="ARBA" id="ARBA00023002"/>
    </source>
</evidence>
<evidence type="ECO:0000259" key="16">
    <source>
        <dbReference type="Pfam" id="PF21162"/>
    </source>
</evidence>
<dbReference type="InterPro" id="IPR036188">
    <property type="entry name" value="FAD/NAD-bd_sf"/>
</dbReference>
<dbReference type="SUPFAM" id="SSF54373">
    <property type="entry name" value="FAD-linked reductases, C-terminal domain"/>
    <property type="match status" value="1"/>
</dbReference>
<dbReference type="GO" id="GO:0051539">
    <property type="term" value="F:4 iron, 4 sulfur cluster binding"/>
    <property type="evidence" value="ECO:0007669"/>
    <property type="project" value="UniProtKB-UniRule"/>
</dbReference>
<feature type="domain" description="ETF-QO/FixC ubiquinone-binding" evidence="16">
    <location>
        <begin position="247"/>
        <end position="340"/>
    </location>
</feature>
<evidence type="ECO:0000256" key="13">
    <source>
        <dbReference type="ARBA" id="ARBA00052682"/>
    </source>
</evidence>
<evidence type="ECO:0000256" key="14">
    <source>
        <dbReference type="RuleBase" id="RU366068"/>
    </source>
</evidence>
<gene>
    <name evidence="17" type="ORF">NAES01612_LOCUS5904</name>
</gene>
<dbReference type="Gene3D" id="3.50.50.60">
    <property type="entry name" value="FAD/NAD(P)-binding domain"/>
    <property type="match status" value="1"/>
</dbReference>
<dbReference type="InterPro" id="IPR007859">
    <property type="entry name" value="ETF-QO/FixX_C"/>
</dbReference>
<dbReference type="PRINTS" id="PR00411">
    <property type="entry name" value="PNDRDTASEI"/>
</dbReference>
<dbReference type="AlphaFoldDB" id="A0A7S4KEU0"/>
<dbReference type="Pfam" id="PF21162">
    <property type="entry name" value="ETFQO_UQ-bd"/>
    <property type="match status" value="1"/>
</dbReference>
<evidence type="ECO:0000313" key="17">
    <source>
        <dbReference type="EMBL" id="CAE2292762.1"/>
    </source>
</evidence>
<name>A0A7S4KEU0_9EUKA</name>
<evidence type="ECO:0000256" key="11">
    <source>
        <dbReference type="ARBA" id="ARBA00023014"/>
    </source>
</evidence>
<keyword evidence="6 14" id="KW-0479">Metal-binding</keyword>
<dbReference type="EC" id="1.5.5.1" evidence="14"/>
<keyword evidence="9 14" id="KW-0560">Oxidoreductase</keyword>
<dbReference type="InterPro" id="IPR049398">
    <property type="entry name" value="ETF-QO/FixC_UQ-bd"/>
</dbReference>
<keyword evidence="3 14" id="KW-0813">Transport</keyword>
<dbReference type="PANTHER" id="PTHR10617:SF107">
    <property type="entry name" value="ELECTRON TRANSFER FLAVOPROTEIN-UBIQUINONE OXIDOREDUCTASE, MITOCHONDRIAL"/>
    <property type="match status" value="1"/>
</dbReference>
<feature type="domain" description="ETF-QO/FixX C-terminal" evidence="15">
    <location>
        <begin position="483"/>
        <end position="584"/>
    </location>
</feature>
<evidence type="ECO:0000256" key="4">
    <source>
        <dbReference type="ARBA" id="ARBA00022485"/>
    </source>
</evidence>
<keyword evidence="7 14" id="KW-0274">FAD</keyword>
<keyword evidence="10 14" id="KW-0408">Iron</keyword>
<evidence type="ECO:0000256" key="6">
    <source>
        <dbReference type="ARBA" id="ARBA00022723"/>
    </source>
</evidence>
<evidence type="ECO:0000256" key="7">
    <source>
        <dbReference type="ARBA" id="ARBA00022827"/>
    </source>
</evidence>
<dbReference type="SUPFAM" id="SSF54862">
    <property type="entry name" value="4Fe-4S ferredoxins"/>
    <property type="match status" value="1"/>
</dbReference>
<dbReference type="PANTHER" id="PTHR10617">
    <property type="entry name" value="ELECTRON TRANSFER FLAVOPROTEIN-UBIQUINONE OXIDOREDUCTASE"/>
    <property type="match status" value="1"/>
</dbReference>
<dbReference type="EMBL" id="HBKR01008901">
    <property type="protein sequence ID" value="CAE2292762.1"/>
    <property type="molecule type" value="Transcribed_RNA"/>
</dbReference>
<evidence type="ECO:0000256" key="2">
    <source>
        <dbReference type="ARBA" id="ARBA00002819"/>
    </source>
</evidence>
<evidence type="ECO:0000256" key="8">
    <source>
        <dbReference type="ARBA" id="ARBA00022982"/>
    </source>
</evidence>
<accession>A0A7S4KEU0</accession>
<evidence type="ECO:0000259" key="15">
    <source>
        <dbReference type="Pfam" id="PF05187"/>
    </source>
</evidence>
<reference evidence="17" key="1">
    <citation type="submission" date="2021-01" db="EMBL/GenBank/DDBJ databases">
        <authorList>
            <person name="Corre E."/>
            <person name="Pelletier E."/>
            <person name="Niang G."/>
            <person name="Scheremetjew M."/>
            <person name="Finn R."/>
            <person name="Kale V."/>
            <person name="Holt S."/>
            <person name="Cochrane G."/>
            <person name="Meng A."/>
            <person name="Brown T."/>
            <person name="Cohen L."/>
        </authorList>
    </citation>
    <scope>NUCLEOTIDE SEQUENCE</scope>
    <source>
        <strain evidence="17">SoJaBio B1-5/56/2</strain>
    </source>
</reference>
<proteinExistence type="predicted"/>
<dbReference type="Gene3D" id="3.30.70.20">
    <property type="match status" value="1"/>
</dbReference>
<dbReference type="Gene3D" id="3.30.9.90">
    <property type="match status" value="1"/>
</dbReference>
<dbReference type="InterPro" id="IPR040156">
    <property type="entry name" value="ETF-QO"/>
</dbReference>
<comment type="cofactor">
    <cofactor evidence="1 14">
        <name>FAD</name>
        <dbReference type="ChEBI" id="CHEBI:57692"/>
    </cofactor>
</comment>
<protein>
    <recommendedName>
        <fullName evidence="14">Electron transfer flavoprotein-ubiquinone oxidoreductase</fullName>
        <shortName evidence="14">ETF-QO</shortName>
        <ecNumber evidence="14">1.5.5.1</ecNumber>
    </recommendedName>
</protein>
<comment type="cofactor">
    <cofactor evidence="14">
        <name>[4Fe-4S] cluster</name>
        <dbReference type="ChEBI" id="CHEBI:49883"/>
    </cofactor>
    <text evidence="14">Binds 1 [4Fe-4S] cluster.</text>
</comment>
<keyword evidence="11 14" id="KW-0411">Iron-sulfur</keyword>
<dbReference type="Pfam" id="PF05187">
    <property type="entry name" value="Fer4_ETF_QO"/>
    <property type="match status" value="1"/>
</dbReference>
<evidence type="ECO:0000256" key="5">
    <source>
        <dbReference type="ARBA" id="ARBA00022630"/>
    </source>
</evidence>
<comment type="catalytic activity">
    <reaction evidence="13 14">
        <text>a ubiquinone + reduced [electron-transfer flavoprotein] = a ubiquinol + oxidized [electron-transfer flavoprotein] + H(+)</text>
        <dbReference type="Rhea" id="RHEA:24052"/>
        <dbReference type="Rhea" id="RHEA-COMP:9565"/>
        <dbReference type="Rhea" id="RHEA-COMP:9566"/>
        <dbReference type="Rhea" id="RHEA-COMP:10685"/>
        <dbReference type="Rhea" id="RHEA-COMP:10686"/>
        <dbReference type="ChEBI" id="CHEBI:15378"/>
        <dbReference type="ChEBI" id="CHEBI:16389"/>
        <dbReference type="ChEBI" id="CHEBI:17976"/>
        <dbReference type="ChEBI" id="CHEBI:57692"/>
        <dbReference type="ChEBI" id="CHEBI:58307"/>
        <dbReference type="EC" id="1.5.5.1"/>
    </reaction>
</comment>
<organism evidence="17">
    <name type="scientific">Paramoeba aestuarina</name>
    <dbReference type="NCBI Taxonomy" id="180227"/>
    <lineage>
        <taxon>Eukaryota</taxon>
        <taxon>Amoebozoa</taxon>
        <taxon>Discosea</taxon>
        <taxon>Flabellinia</taxon>
        <taxon>Dactylopodida</taxon>
        <taxon>Paramoebidae</taxon>
        <taxon>Paramoeba</taxon>
    </lineage>
</organism>
<dbReference type="GO" id="GO:0046872">
    <property type="term" value="F:metal ion binding"/>
    <property type="evidence" value="ECO:0007669"/>
    <property type="project" value="UniProtKB-KW"/>
</dbReference>
<keyword evidence="5 14" id="KW-0285">Flavoprotein</keyword>
<dbReference type="SUPFAM" id="SSF51905">
    <property type="entry name" value="FAD/NAD(P)-binding domain"/>
    <property type="match status" value="1"/>
</dbReference>
<evidence type="ECO:0000256" key="12">
    <source>
        <dbReference type="ARBA" id="ARBA00023075"/>
    </source>
</evidence>
<keyword evidence="12 14" id="KW-0830">Ubiquinone</keyword>
<sequence>MLGAFGRSTLLAGRHFAQPRYLSHFSPYPASEERSTSEERFSDDFDVVIVGGGPSGLSAAIRLKQLAGDKDLRVALVEKGASIGAHILSGAVMQPNALSELIPDWKDKGAPVSVEAKEDYLFYFTEKGKFTIPTWGTPLQNHGNYLISLGQLCAWLGEQAEEMGVEVYPSIAGTEVLYEGEGADEKVVGIATGDSGIGKDGKRTPMFTEGMELRAKCTIFAEGCRGSLTKQLSERLNLRADCQDPAFGIGLKELWEIPPEKHREGLVMHSMGWPAPSEIYGGSFMYHQANNKVAIGYVVGLDYKNPYYNPYKMFQQFKHHPYIADFLEGGTCLKYGARALSEGGLQSLPKLHFPGGALIGDTAGFLNVMKIKGIHNAIKSGMLCAESVFENLEKQEEGDTSPIHPASYETKFKNSWLYKDIWEVRNVRPAFSNYGQVGGVLLSGLSGFLKGNLPFTLSHPETDHEATGLAKDFKEIEYPKPDGKISFDLLTNVSRSGTNHNEDQPAHLRLRDSSIPVEHNLNKLGAPEERFCPAGVYEYVEDEQGEKRLQINFSNCVHCKTCDIKDQKQNIDWTPPEGGNGPLYMEM</sequence>
<evidence type="ECO:0000256" key="3">
    <source>
        <dbReference type="ARBA" id="ARBA00022448"/>
    </source>
</evidence>